<sequence length="238" mass="25910">MHADGGQAGGAGIRFRALVVDDEPPLVQVVGGYLARDGFDVVSAADGEAAVIAAREHRPDVIVLDLMLPGIDGVEACRRIRTFSDAYIIMLTARSDEVDKLIGLSVGADDYLTKPFSPRELIARVRAMLRRPRAVPDPGVRRFGDLEVDPAGHEVRAGGAPIELTRTEFDLLDTLSAQPRVAFSRRQLLEHVWSGDWCGDDHVIDVHIGNLRHKLGDDAAAPRYIRTVRGVGYRMGTG</sequence>
<feature type="DNA-binding region" description="OmpR/PhoB-type" evidence="6">
    <location>
        <begin position="138"/>
        <end position="237"/>
    </location>
</feature>
<keyword evidence="4" id="KW-0804">Transcription</keyword>
<organism evidence="9 10">
    <name type="scientific">Actinoplanes palleronii</name>
    <dbReference type="NCBI Taxonomy" id="113570"/>
    <lineage>
        <taxon>Bacteria</taxon>
        <taxon>Bacillati</taxon>
        <taxon>Actinomycetota</taxon>
        <taxon>Actinomycetes</taxon>
        <taxon>Micromonosporales</taxon>
        <taxon>Micromonosporaceae</taxon>
        <taxon>Actinoplanes</taxon>
    </lineage>
</organism>
<protein>
    <submittedName>
        <fullName evidence="9">Sensory transduction protein</fullName>
    </submittedName>
</protein>
<dbReference type="PANTHER" id="PTHR48111">
    <property type="entry name" value="REGULATOR OF RPOS"/>
    <property type="match status" value="1"/>
</dbReference>
<dbReference type="PANTHER" id="PTHR48111:SF4">
    <property type="entry name" value="DNA-BINDING DUAL TRANSCRIPTIONAL REGULATOR OMPR"/>
    <property type="match status" value="1"/>
</dbReference>
<keyword evidence="10" id="KW-1185">Reference proteome</keyword>
<dbReference type="EMBL" id="BOMS01000185">
    <property type="protein sequence ID" value="GIE73678.1"/>
    <property type="molecule type" value="Genomic_DNA"/>
</dbReference>
<reference evidence="9 10" key="1">
    <citation type="submission" date="2021-01" db="EMBL/GenBank/DDBJ databases">
        <title>Whole genome shotgun sequence of Actinoplanes palleronii NBRC 14916.</title>
        <authorList>
            <person name="Komaki H."/>
            <person name="Tamura T."/>
        </authorList>
    </citation>
    <scope>NUCLEOTIDE SEQUENCE [LARGE SCALE GENOMIC DNA]</scope>
    <source>
        <strain evidence="9 10">NBRC 14916</strain>
    </source>
</reference>
<evidence type="ECO:0000256" key="2">
    <source>
        <dbReference type="ARBA" id="ARBA00023015"/>
    </source>
</evidence>
<evidence type="ECO:0000256" key="3">
    <source>
        <dbReference type="ARBA" id="ARBA00023125"/>
    </source>
</evidence>
<dbReference type="SMART" id="SM00448">
    <property type="entry name" value="REC"/>
    <property type="match status" value="1"/>
</dbReference>
<evidence type="ECO:0000259" key="7">
    <source>
        <dbReference type="PROSITE" id="PS50110"/>
    </source>
</evidence>
<dbReference type="SUPFAM" id="SSF52172">
    <property type="entry name" value="CheY-like"/>
    <property type="match status" value="1"/>
</dbReference>
<evidence type="ECO:0000313" key="9">
    <source>
        <dbReference type="EMBL" id="GIE73678.1"/>
    </source>
</evidence>
<name>A0ABQ4BSK9_9ACTN</name>
<gene>
    <name evidence="9" type="ORF">Apa02nite_097860</name>
</gene>
<dbReference type="Gene3D" id="3.40.50.2300">
    <property type="match status" value="1"/>
</dbReference>
<feature type="domain" description="OmpR/PhoB-type" evidence="8">
    <location>
        <begin position="138"/>
        <end position="237"/>
    </location>
</feature>
<dbReference type="Pfam" id="PF00072">
    <property type="entry name" value="Response_reg"/>
    <property type="match status" value="1"/>
</dbReference>
<keyword evidence="3 6" id="KW-0238">DNA-binding</keyword>
<evidence type="ECO:0000256" key="5">
    <source>
        <dbReference type="PROSITE-ProRule" id="PRU00169"/>
    </source>
</evidence>
<evidence type="ECO:0000256" key="6">
    <source>
        <dbReference type="PROSITE-ProRule" id="PRU01091"/>
    </source>
</evidence>
<feature type="modified residue" description="4-aspartylphosphate" evidence="5">
    <location>
        <position position="65"/>
    </location>
</feature>
<keyword evidence="2" id="KW-0805">Transcription regulation</keyword>
<dbReference type="InterPro" id="IPR011006">
    <property type="entry name" value="CheY-like_superfamily"/>
</dbReference>
<dbReference type="InterPro" id="IPR036388">
    <property type="entry name" value="WH-like_DNA-bd_sf"/>
</dbReference>
<dbReference type="Proteomes" id="UP000624709">
    <property type="component" value="Unassembled WGS sequence"/>
</dbReference>
<evidence type="ECO:0000256" key="1">
    <source>
        <dbReference type="ARBA" id="ARBA00022553"/>
    </source>
</evidence>
<accession>A0ABQ4BSK9</accession>
<dbReference type="InterPro" id="IPR001867">
    <property type="entry name" value="OmpR/PhoB-type_DNA-bd"/>
</dbReference>
<feature type="domain" description="Response regulatory" evidence="7">
    <location>
        <begin position="16"/>
        <end position="129"/>
    </location>
</feature>
<comment type="caution">
    <text evidence="9">The sequence shown here is derived from an EMBL/GenBank/DDBJ whole genome shotgun (WGS) entry which is preliminary data.</text>
</comment>
<proteinExistence type="predicted"/>
<keyword evidence="1 5" id="KW-0597">Phosphoprotein</keyword>
<evidence type="ECO:0000313" key="10">
    <source>
        <dbReference type="Proteomes" id="UP000624709"/>
    </source>
</evidence>
<dbReference type="SMART" id="SM00862">
    <property type="entry name" value="Trans_reg_C"/>
    <property type="match status" value="1"/>
</dbReference>
<dbReference type="Pfam" id="PF00486">
    <property type="entry name" value="Trans_reg_C"/>
    <property type="match status" value="1"/>
</dbReference>
<evidence type="ECO:0000256" key="4">
    <source>
        <dbReference type="ARBA" id="ARBA00023163"/>
    </source>
</evidence>
<dbReference type="CDD" id="cd00383">
    <property type="entry name" value="trans_reg_C"/>
    <property type="match status" value="1"/>
</dbReference>
<evidence type="ECO:0000259" key="8">
    <source>
        <dbReference type="PROSITE" id="PS51755"/>
    </source>
</evidence>
<dbReference type="Gene3D" id="6.10.250.690">
    <property type="match status" value="1"/>
</dbReference>
<dbReference type="InterPro" id="IPR039420">
    <property type="entry name" value="WalR-like"/>
</dbReference>
<dbReference type="Gene3D" id="1.10.10.10">
    <property type="entry name" value="Winged helix-like DNA-binding domain superfamily/Winged helix DNA-binding domain"/>
    <property type="match status" value="1"/>
</dbReference>
<dbReference type="PROSITE" id="PS50110">
    <property type="entry name" value="RESPONSE_REGULATORY"/>
    <property type="match status" value="1"/>
</dbReference>
<dbReference type="InterPro" id="IPR001789">
    <property type="entry name" value="Sig_transdc_resp-reg_receiver"/>
</dbReference>
<dbReference type="PROSITE" id="PS51755">
    <property type="entry name" value="OMPR_PHOB"/>
    <property type="match status" value="1"/>
</dbReference>